<dbReference type="EC" id="2.1.1.211" evidence="3 11"/>
<evidence type="ECO:0000313" key="13">
    <source>
        <dbReference type="EMBL" id="ORX37646.1"/>
    </source>
</evidence>
<name>A0A1Y1UJJ7_9TREE</name>
<protein>
    <recommendedName>
        <fullName evidence="4 11">tRNA (uracil-O(2)-)-methyltransferase</fullName>
        <ecNumber evidence="3 11">2.1.1.211</ecNumber>
    </recommendedName>
</protein>
<dbReference type="InParanoid" id="A0A1Y1UJJ7"/>
<comment type="catalytic activity">
    <reaction evidence="10 11">
        <text>uridine(44) in tRNA(Ser) + S-adenosyl-L-methionine = 2'-O-methyluridine(44) in tRNA(Ser) + S-adenosyl-L-homocysteine + H(+)</text>
        <dbReference type="Rhea" id="RHEA:43100"/>
        <dbReference type="Rhea" id="RHEA-COMP:10339"/>
        <dbReference type="Rhea" id="RHEA-COMP:10340"/>
        <dbReference type="ChEBI" id="CHEBI:15378"/>
        <dbReference type="ChEBI" id="CHEBI:57856"/>
        <dbReference type="ChEBI" id="CHEBI:59789"/>
        <dbReference type="ChEBI" id="CHEBI:65315"/>
        <dbReference type="ChEBI" id="CHEBI:74478"/>
        <dbReference type="EC" id="2.1.1.211"/>
    </reaction>
</comment>
<dbReference type="PANTHER" id="PTHR21210:SF0">
    <property type="entry name" value="TRNA (URACIL-O(2)-)-METHYLTRANSFERASE-RELATED"/>
    <property type="match status" value="1"/>
</dbReference>
<feature type="region of interest" description="Disordered" evidence="12">
    <location>
        <begin position="249"/>
        <end position="270"/>
    </location>
</feature>
<gene>
    <name evidence="13" type="ORF">BD324DRAFT_389608</name>
</gene>
<feature type="region of interest" description="Disordered" evidence="12">
    <location>
        <begin position="1"/>
        <end position="56"/>
    </location>
</feature>
<feature type="compositionally biased region" description="Basic and acidic residues" evidence="12">
    <location>
        <begin position="126"/>
        <end position="136"/>
    </location>
</feature>
<dbReference type="PANTHER" id="PTHR21210">
    <property type="entry name" value="TRNA (URACIL-O(2)-)-METHYLTRANSFERASE-RELATED"/>
    <property type="match status" value="1"/>
</dbReference>
<evidence type="ECO:0000256" key="5">
    <source>
        <dbReference type="ARBA" id="ARBA00022490"/>
    </source>
</evidence>
<dbReference type="InterPro" id="IPR011671">
    <property type="entry name" value="tRNA_uracil_MeTrfase"/>
</dbReference>
<evidence type="ECO:0000256" key="8">
    <source>
        <dbReference type="ARBA" id="ARBA00022691"/>
    </source>
</evidence>
<dbReference type="EMBL" id="NBSH01000005">
    <property type="protein sequence ID" value="ORX37646.1"/>
    <property type="molecule type" value="Genomic_DNA"/>
</dbReference>
<accession>A0A1Y1UJJ7</accession>
<evidence type="ECO:0000256" key="3">
    <source>
        <dbReference type="ARBA" id="ARBA00012795"/>
    </source>
</evidence>
<dbReference type="STRING" id="4999.A0A1Y1UJJ7"/>
<dbReference type="GeneID" id="33554464"/>
<evidence type="ECO:0000256" key="4">
    <source>
        <dbReference type="ARBA" id="ARBA00017788"/>
    </source>
</evidence>
<keyword evidence="6 11" id="KW-0489">Methyltransferase</keyword>
<dbReference type="Proteomes" id="UP000193218">
    <property type="component" value="Unassembled WGS sequence"/>
</dbReference>
<comment type="similarity">
    <text evidence="2 11">Belongs to the TRM44 family.</text>
</comment>
<keyword evidence="14" id="KW-1185">Reference proteome</keyword>
<evidence type="ECO:0000256" key="11">
    <source>
        <dbReference type="RuleBase" id="RU368004"/>
    </source>
</evidence>
<evidence type="ECO:0000256" key="9">
    <source>
        <dbReference type="ARBA" id="ARBA00022694"/>
    </source>
</evidence>
<comment type="function">
    <text evidence="11">Adenosyl-L-methionine (AdoMet)-dependent tRNA (uracil-O(2)-)-methyltransferase.</text>
</comment>
<evidence type="ECO:0000256" key="12">
    <source>
        <dbReference type="SAM" id="MobiDB-lite"/>
    </source>
</evidence>
<dbReference type="GO" id="GO:0030488">
    <property type="term" value="P:tRNA methylation"/>
    <property type="evidence" value="ECO:0007669"/>
    <property type="project" value="UniProtKB-UniRule"/>
</dbReference>
<dbReference type="GO" id="GO:0005737">
    <property type="term" value="C:cytoplasm"/>
    <property type="evidence" value="ECO:0007669"/>
    <property type="project" value="UniProtKB-SubCell"/>
</dbReference>
<evidence type="ECO:0000256" key="6">
    <source>
        <dbReference type="ARBA" id="ARBA00022603"/>
    </source>
</evidence>
<comment type="subcellular location">
    <subcellularLocation>
        <location evidence="1 11">Cytoplasm</location>
    </subcellularLocation>
</comment>
<dbReference type="FunCoup" id="A0A1Y1UJJ7">
    <property type="interactions" value="31"/>
</dbReference>
<reference evidence="13 14" key="1">
    <citation type="submission" date="2017-03" db="EMBL/GenBank/DDBJ databases">
        <title>Widespread Adenine N6-methylation of Active Genes in Fungi.</title>
        <authorList>
            <consortium name="DOE Joint Genome Institute"/>
            <person name="Mondo S.J."/>
            <person name="Dannebaum R.O."/>
            <person name="Kuo R.C."/>
            <person name="Louie K.B."/>
            <person name="Bewick A.J."/>
            <person name="Labutti K."/>
            <person name="Haridas S."/>
            <person name="Kuo A."/>
            <person name="Salamov A."/>
            <person name="Ahrendt S.R."/>
            <person name="Lau R."/>
            <person name="Bowen B.P."/>
            <person name="Lipzen A."/>
            <person name="Sullivan W."/>
            <person name="Andreopoulos W.B."/>
            <person name="Clum A."/>
            <person name="Lindquist E."/>
            <person name="Daum C."/>
            <person name="Northen T.R."/>
            <person name="Ramamoorthy G."/>
            <person name="Schmitz R.J."/>
            <person name="Gryganskyi A."/>
            <person name="Culley D."/>
            <person name="Magnuson J."/>
            <person name="James T.Y."/>
            <person name="O'Malley M.A."/>
            <person name="Stajich J.E."/>
            <person name="Spatafora J.W."/>
            <person name="Visel A."/>
            <person name="Grigoriev I.V."/>
        </authorList>
    </citation>
    <scope>NUCLEOTIDE SEQUENCE [LARGE SCALE GENOMIC DNA]</scope>
    <source>
        <strain evidence="13 14">NRRL Y-17943</strain>
    </source>
</reference>
<dbReference type="AlphaFoldDB" id="A0A1Y1UJJ7"/>
<feature type="compositionally biased region" description="Low complexity" evidence="12">
    <location>
        <begin position="339"/>
        <end position="349"/>
    </location>
</feature>
<evidence type="ECO:0000256" key="1">
    <source>
        <dbReference type="ARBA" id="ARBA00004496"/>
    </source>
</evidence>
<keyword evidence="5 11" id="KW-0963">Cytoplasm</keyword>
<comment type="caution">
    <text evidence="13">The sequence shown here is derived from an EMBL/GenBank/DDBJ whole genome shotgun (WGS) entry which is preliminary data.</text>
</comment>
<evidence type="ECO:0000256" key="10">
    <source>
        <dbReference type="ARBA" id="ARBA00047957"/>
    </source>
</evidence>
<feature type="region of interest" description="Disordered" evidence="12">
    <location>
        <begin position="329"/>
        <end position="378"/>
    </location>
</feature>
<feature type="compositionally biased region" description="Low complexity" evidence="12">
    <location>
        <begin position="45"/>
        <end position="54"/>
    </location>
</feature>
<proteinExistence type="inferred from homology"/>
<feature type="region of interest" description="Disordered" evidence="12">
    <location>
        <begin position="106"/>
        <end position="136"/>
    </location>
</feature>
<sequence>MKQHASPSIAGPSRLPDEQLAPVATLRAGPSSLQVEPESFRRPSFHPSSSFPHSALTDRLTRSQADTGQSWIISLSHNVHFSRHAFFAGVKDLAVHPERNSTVILRADPLPPKPTPSIATQTRQINQDDPKGAEKVHSNPIAETFSASDEEAVWLGLSRREEFRLRLMPKQVKRDGKLDQRIAIYESESSPAKHDSTTGQADHGHDAEWGMVMMIPEVKSADEIPFYHPVVSKLAFLYEGVKRDEEETRVAAEGSELAPHIESETTSKGSSLPIRGRIYVAYLPLHSLFTRNSAKRSEPPPGPLNGGGPSGVSTAAEFSRPPNLLLAAARRTPPKRRSPLSQSTSSDTSDTSRVDSEISSSHKPGWSKPMHTASSSAVDQNRLNRTLLALFERVFKHGYNGITPYQKRVTHDVLVQKESFQDLYLELKDRHRHLDSRAPRAGSTTVEDVKRHVWKDVAIAAFLMLLWRDMYPAQESSKSIEGKPWNSWGRPPGGFIDLGCGNGLLVHVLTSEGYSGKGYELRARRTWPLYPPETRSALVELPIDFPSWFPQTVEEWTAGSWPGRDSCAIVSDCFVIGNHADEITPWIPLLSLLPRVPVPYLSLPCCFHTLDDTFNPLNFNPPAHPHSPPGNFAEGLEEGQSRYKAYIMWLGYCGLLCGWEWEKESLRIPSTKGWAIIARRRWTTTDEELLACRQWALEQVDVVRKRGMFKVREREGKDH</sequence>
<evidence type="ECO:0000313" key="14">
    <source>
        <dbReference type="Proteomes" id="UP000193218"/>
    </source>
</evidence>
<keyword evidence="7 11" id="KW-0808">Transferase</keyword>
<organism evidence="13 14">
    <name type="scientific">Kockovaella imperatae</name>
    <dbReference type="NCBI Taxonomy" id="4999"/>
    <lineage>
        <taxon>Eukaryota</taxon>
        <taxon>Fungi</taxon>
        <taxon>Dikarya</taxon>
        <taxon>Basidiomycota</taxon>
        <taxon>Agaricomycotina</taxon>
        <taxon>Tremellomycetes</taxon>
        <taxon>Tremellales</taxon>
        <taxon>Cuniculitremaceae</taxon>
        <taxon>Kockovaella</taxon>
    </lineage>
</organism>
<feature type="region of interest" description="Disordered" evidence="12">
    <location>
        <begin position="292"/>
        <end position="317"/>
    </location>
</feature>
<evidence type="ECO:0000256" key="2">
    <source>
        <dbReference type="ARBA" id="ARBA00009056"/>
    </source>
</evidence>
<dbReference type="GO" id="GO:0141101">
    <property type="term" value="F:tRNA(Ser) (uridine(44)-2'-O-)-methyltransferase activity"/>
    <property type="evidence" value="ECO:0007669"/>
    <property type="project" value="UniProtKB-EC"/>
</dbReference>
<keyword evidence="9 11" id="KW-0819">tRNA processing</keyword>
<dbReference type="OrthoDB" id="10047021at2759"/>
<dbReference type="Pfam" id="PF07757">
    <property type="entry name" value="AdoMet_MTase"/>
    <property type="match status" value="1"/>
</dbReference>
<evidence type="ECO:0000256" key="7">
    <source>
        <dbReference type="ARBA" id="ARBA00022679"/>
    </source>
</evidence>
<keyword evidence="8 11" id="KW-0949">S-adenosyl-L-methionine</keyword>
<dbReference type="RefSeq" id="XP_021871633.1">
    <property type="nucleotide sequence ID" value="XM_022012656.1"/>
</dbReference>